<comment type="subcellular location">
    <subcellularLocation>
        <location evidence="1">Mitochondrion</location>
    </subcellularLocation>
</comment>
<dbReference type="InterPro" id="IPR018305">
    <property type="entry name" value="Ribosomal_m50"/>
</dbReference>
<evidence type="ECO:0000256" key="5">
    <source>
        <dbReference type="ARBA" id="ARBA00023274"/>
    </source>
</evidence>
<comment type="similarity">
    <text evidence="2">Belongs to the mitochondrion-specific ribosomal protein mL50 family.</text>
</comment>
<proteinExistence type="inferred from homology"/>
<reference evidence="8" key="1">
    <citation type="journal article" date="2024" name="Gigascience">
        <title>Chromosome-level genome of the poultry shaft louse Menopon gallinae provides insight into the host-switching and adaptive evolution of parasitic lice.</title>
        <authorList>
            <person name="Xu Y."/>
            <person name="Ma L."/>
            <person name="Liu S."/>
            <person name="Liang Y."/>
            <person name="Liu Q."/>
            <person name="He Z."/>
            <person name="Tian L."/>
            <person name="Duan Y."/>
            <person name="Cai W."/>
            <person name="Li H."/>
            <person name="Song F."/>
        </authorList>
    </citation>
    <scope>NUCLEOTIDE SEQUENCE</scope>
    <source>
        <strain evidence="8">Cailab_2023a</strain>
    </source>
</reference>
<sequence length="217" mass="24686">MASVVTRRLFSSPKDPRFLPSTFSVPSRGTACPRPKPSVRGTTKHRNLIASDCQSLADRGFLRFQKSYTPPADVGERITSLVKKLLGSSISPGDNVPENYKFKILKDCWMEFSHSIPNSQLHKIQTIDDIITFYMTPVDTRTPYDALQQMELPPNLHIQPEYVRFHPEDDTKFDGISAYPQSPTVVTGLRSRKKYKGYTCQLPVTYYNDAFYTKALI</sequence>
<dbReference type="PANTHER" id="PTHR31542:SF1">
    <property type="entry name" value="LARGE RIBOSOMAL SUBUNIT PROTEIN ML50"/>
    <property type="match status" value="1"/>
</dbReference>
<evidence type="ECO:0000256" key="6">
    <source>
        <dbReference type="ARBA" id="ARBA00035183"/>
    </source>
</evidence>
<evidence type="ECO:0000256" key="3">
    <source>
        <dbReference type="ARBA" id="ARBA00022980"/>
    </source>
</evidence>
<evidence type="ECO:0000256" key="4">
    <source>
        <dbReference type="ARBA" id="ARBA00023128"/>
    </source>
</evidence>
<dbReference type="EMBL" id="JARGDH010000003">
    <property type="protein sequence ID" value="KAL0271986.1"/>
    <property type="molecule type" value="Genomic_DNA"/>
</dbReference>
<comment type="caution">
    <text evidence="8">The sequence shown here is derived from an EMBL/GenBank/DDBJ whole genome shotgun (WGS) entry which is preliminary data.</text>
</comment>
<keyword evidence="5" id="KW-0687">Ribonucleoprotein</keyword>
<gene>
    <name evidence="8" type="ORF">PYX00_005131</name>
</gene>
<dbReference type="AlphaFoldDB" id="A0AAW2HQS0"/>
<evidence type="ECO:0000256" key="2">
    <source>
        <dbReference type="ARBA" id="ARBA00008860"/>
    </source>
</evidence>
<organism evidence="8">
    <name type="scientific">Menopon gallinae</name>
    <name type="common">poultry shaft louse</name>
    <dbReference type="NCBI Taxonomy" id="328185"/>
    <lineage>
        <taxon>Eukaryota</taxon>
        <taxon>Metazoa</taxon>
        <taxon>Ecdysozoa</taxon>
        <taxon>Arthropoda</taxon>
        <taxon>Hexapoda</taxon>
        <taxon>Insecta</taxon>
        <taxon>Pterygota</taxon>
        <taxon>Neoptera</taxon>
        <taxon>Paraneoptera</taxon>
        <taxon>Psocodea</taxon>
        <taxon>Troctomorpha</taxon>
        <taxon>Phthiraptera</taxon>
        <taxon>Amblycera</taxon>
        <taxon>Menoponidae</taxon>
        <taxon>Menopon</taxon>
    </lineage>
</organism>
<evidence type="ECO:0000256" key="1">
    <source>
        <dbReference type="ARBA" id="ARBA00004173"/>
    </source>
</evidence>
<keyword evidence="4" id="KW-0496">Mitochondrion</keyword>
<dbReference type="PANTHER" id="PTHR31542">
    <property type="entry name" value="39A RIBOSOMAL PROTEIN L50, MITOCHONDRIAL"/>
    <property type="match status" value="1"/>
</dbReference>
<protein>
    <recommendedName>
        <fullName evidence="6">Large ribosomal subunit protein mL50</fullName>
    </recommendedName>
    <alternativeName>
        <fullName evidence="7">39S ribosomal protein L50, mitochondrial</fullName>
    </alternativeName>
</protein>
<evidence type="ECO:0000313" key="8">
    <source>
        <dbReference type="EMBL" id="KAL0271986.1"/>
    </source>
</evidence>
<accession>A0AAW2HQS0</accession>
<dbReference type="Pfam" id="PF10501">
    <property type="entry name" value="Ribosomal_L50"/>
    <property type="match status" value="1"/>
</dbReference>
<name>A0AAW2HQS0_9NEOP</name>
<evidence type="ECO:0000256" key="7">
    <source>
        <dbReference type="ARBA" id="ARBA00035398"/>
    </source>
</evidence>
<dbReference type="GO" id="GO:0005762">
    <property type="term" value="C:mitochondrial large ribosomal subunit"/>
    <property type="evidence" value="ECO:0007669"/>
    <property type="project" value="TreeGrafter"/>
</dbReference>
<keyword evidence="3" id="KW-0689">Ribosomal protein</keyword>